<dbReference type="AlphaFoldDB" id="A0A158QUA8"/>
<proteinExistence type="predicted"/>
<evidence type="ECO:0000313" key="2">
    <source>
        <dbReference type="Proteomes" id="UP000267029"/>
    </source>
</evidence>
<keyword evidence="2" id="KW-1185">Reference proteome</keyword>
<dbReference type="STRING" id="53468.A0A158QUA8"/>
<accession>A0A158QUA8</accession>
<dbReference type="WBParaSite" id="MCU_001178-RC">
    <property type="protein sequence ID" value="MCU_001178-RC"/>
    <property type="gene ID" value="MCU_001178"/>
</dbReference>
<dbReference type="EMBL" id="UXSR01005227">
    <property type="protein sequence ID" value="VDD79991.1"/>
    <property type="molecule type" value="Genomic_DNA"/>
</dbReference>
<dbReference type="WBParaSite" id="MCU_001178-RB">
    <property type="protein sequence ID" value="MCU_001178-RB"/>
    <property type="gene ID" value="MCU_001178"/>
</dbReference>
<evidence type="ECO:0000313" key="3">
    <source>
        <dbReference type="WBParaSite" id="MCU_001178-RB"/>
    </source>
</evidence>
<evidence type="ECO:0000313" key="1">
    <source>
        <dbReference type="EMBL" id="VDD79991.1"/>
    </source>
</evidence>
<name>A0A158QUA8_MESCO</name>
<protein>
    <submittedName>
        <fullName evidence="3 4">PDZ domain-containing protein</fullName>
    </submittedName>
</protein>
<reference evidence="1 2" key="1">
    <citation type="submission" date="2018-10" db="EMBL/GenBank/DDBJ databases">
        <authorList>
            <consortium name="Pathogen Informatics"/>
        </authorList>
    </citation>
    <scope>NUCLEOTIDE SEQUENCE [LARGE SCALE GENOMIC DNA]</scope>
</reference>
<evidence type="ECO:0000313" key="4">
    <source>
        <dbReference type="WBParaSite" id="MCU_001178-RC"/>
    </source>
</evidence>
<sequence length="352" mass="39072">MIGKALNSRPWITRSYEPFINEPCDKSSEDVSGENVCQKSPDFDDTDNAIYLLPPPSSSTTCLPPNPDPPEFNVQAEPIVVEPRGRSCNALIPGKSSSCTENVDPFYADSLRLQKEILNPGGIEVYVAASELLSNVALIQLQSQVWIAGWNPRVSSLHGLFHVGDLLVSVNGCDVQNLRQVAKVVEGTKKWALRENFRTPADVKCRLRLRRLPLAKTLIVCRQRQDQKIGITFDENGTNQVKSVDSDGPLACTGFPPLARRYFRSNPSTTAAALSPLRFLKQRHVSASQPDLVPWTATEINHIPLNLFYNQHEASLLIGAHGMEISATFQPSDFVKAVCKKVRKLKGYRSFF</sequence>
<organism evidence="4">
    <name type="scientific">Mesocestoides corti</name>
    <name type="common">Flatworm</name>
    <dbReference type="NCBI Taxonomy" id="53468"/>
    <lineage>
        <taxon>Eukaryota</taxon>
        <taxon>Metazoa</taxon>
        <taxon>Spiralia</taxon>
        <taxon>Lophotrochozoa</taxon>
        <taxon>Platyhelminthes</taxon>
        <taxon>Cestoda</taxon>
        <taxon>Eucestoda</taxon>
        <taxon>Cyclophyllidea</taxon>
        <taxon>Mesocestoididae</taxon>
        <taxon>Mesocestoides</taxon>
    </lineage>
</organism>
<reference evidence="3 4" key="2">
    <citation type="submission" date="2019-11" db="UniProtKB">
        <authorList>
            <consortium name="WormBaseParasite"/>
        </authorList>
    </citation>
    <scope>IDENTIFICATION</scope>
</reference>
<dbReference type="Proteomes" id="UP000267029">
    <property type="component" value="Unassembled WGS sequence"/>
</dbReference>
<gene>
    <name evidence="1" type="ORF">MCOS_LOCUS5994</name>
</gene>
<dbReference type="OrthoDB" id="6126662at2759"/>